<protein>
    <submittedName>
        <fullName evidence="1">Uncharacterized protein</fullName>
    </submittedName>
</protein>
<feature type="non-terminal residue" evidence="1">
    <location>
        <position position="1"/>
    </location>
</feature>
<reference evidence="1" key="1">
    <citation type="journal article" date="2014" name="Front. Microbiol.">
        <title>High frequency of phylogenetically diverse reductive dehalogenase-homologous genes in deep subseafloor sedimentary metagenomes.</title>
        <authorList>
            <person name="Kawai M."/>
            <person name="Futagami T."/>
            <person name="Toyoda A."/>
            <person name="Takaki Y."/>
            <person name="Nishi S."/>
            <person name="Hori S."/>
            <person name="Arai W."/>
            <person name="Tsubouchi T."/>
            <person name="Morono Y."/>
            <person name="Uchiyama I."/>
            <person name="Ito T."/>
            <person name="Fujiyama A."/>
            <person name="Inagaki F."/>
            <person name="Takami H."/>
        </authorList>
    </citation>
    <scope>NUCLEOTIDE SEQUENCE</scope>
    <source>
        <strain evidence="1">Expedition CK06-06</strain>
    </source>
</reference>
<dbReference type="GO" id="GO:0005198">
    <property type="term" value="F:structural molecule activity"/>
    <property type="evidence" value="ECO:0007669"/>
    <property type="project" value="InterPro"/>
</dbReference>
<dbReference type="PANTHER" id="PTHR30033">
    <property type="entry name" value="FLAGELLAR HOOK-ASSOCIATED PROTEIN 1"/>
    <property type="match status" value="1"/>
</dbReference>
<evidence type="ECO:0000313" key="1">
    <source>
        <dbReference type="EMBL" id="GAI86043.1"/>
    </source>
</evidence>
<dbReference type="GO" id="GO:0009424">
    <property type="term" value="C:bacterial-type flagellum hook"/>
    <property type="evidence" value="ECO:0007669"/>
    <property type="project" value="InterPro"/>
</dbReference>
<gene>
    <name evidence="1" type="ORF">S12H4_15129</name>
</gene>
<organism evidence="1">
    <name type="scientific">marine sediment metagenome</name>
    <dbReference type="NCBI Taxonomy" id="412755"/>
    <lineage>
        <taxon>unclassified sequences</taxon>
        <taxon>metagenomes</taxon>
        <taxon>ecological metagenomes</taxon>
    </lineage>
</organism>
<sequence>DTALTLAVRQDILDDTRRFATSLNTTGSDNLNVLRMQEVSETSYAALGNAAPEDALRSVVTQVGQDISMRQARALSLETVSQQLLNQRNRMSGVDINRETAMLLVFQQQFQAAAKFMSVQTKVMDVVMELI</sequence>
<comment type="caution">
    <text evidence="1">The sequence shown here is derived from an EMBL/GenBank/DDBJ whole genome shotgun (WGS) entry which is preliminary data.</text>
</comment>
<dbReference type="EMBL" id="BARW01007245">
    <property type="protein sequence ID" value="GAI86043.1"/>
    <property type="molecule type" value="Genomic_DNA"/>
</dbReference>
<accession>X1RZI9</accession>
<dbReference type="SUPFAM" id="SSF64518">
    <property type="entry name" value="Phase 1 flagellin"/>
    <property type="match status" value="1"/>
</dbReference>
<proteinExistence type="predicted"/>
<dbReference type="AlphaFoldDB" id="X1RZI9"/>
<name>X1RZI9_9ZZZZ</name>
<dbReference type="GO" id="GO:0044780">
    <property type="term" value="P:bacterial-type flagellum assembly"/>
    <property type="evidence" value="ECO:0007669"/>
    <property type="project" value="InterPro"/>
</dbReference>
<dbReference type="PANTHER" id="PTHR30033:SF2">
    <property type="entry name" value="FLAGELLAR HOOK PROTEIN"/>
    <property type="match status" value="1"/>
</dbReference>
<dbReference type="InterPro" id="IPR002371">
    <property type="entry name" value="FlgK"/>
</dbReference>